<dbReference type="AlphaFoldDB" id="A0AAE3JD26"/>
<organism evidence="7 8">
    <name type="scientific">Anthropogastromicrobium aceti</name>
    <dbReference type="NCBI Taxonomy" id="2981768"/>
    <lineage>
        <taxon>Bacteria</taxon>
        <taxon>Bacillati</taxon>
        <taxon>Bacillota</taxon>
        <taxon>Clostridia</taxon>
        <taxon>Lachnospirales</taxon>
        <taxon>Lachnospiraceae</taxon>
        <taxon>Anthropogastromicrobium</taxon>
    </lineage>
</organism>
<dbReference type="InterPro" id="IPR023296">
    <property type="entry name" value="Glyco_hydro_beta-prop_sf"/>
</dbReference>
<dbReference type="Gene3D" id="2.115.10.20">
    <property type="entry name" value="Glycosyl hydrolase domain, family 43"/>
    <property type="match status" value="1"/>
</dbReference>
<dbReference type="InterPro" id="IPR050727">
    <property type="entry name" value="GH43_arabinanases"/>
</dbReference>
<evidence type="ECO:0000256" key="3">
    <source>
        <dbReference type="ARBA" id="ARBA00022801"/>
    </source>
</evidence>
<comment type="similarity">
    <text evidence="2 6">Belongs to the glycosyl hydrolase 43 family.</text>
</comment>
<keyword evidence="8" id="KW-1185">Reference proteome</keyword>
<sequence length="346" mass="39545">MRFYCTDDTVDLEQYPYHVRDVHISDPFILADPKSRCYYTYVQFADTERFPDVETDKEHGVFYVLESKDLIHWSKPQICFRQNNFWADKDYWAPEVHIWKGRYYLFSSFRADGHYRKCQCLVSDSPKGPFEPIRQEAVTPDGWQSLDGTLYVDRSGKPWMVFCHEWLQVGDGQICAIPMSDDLGEAIGDPVILFRASDGKWNAKGAKEGGYVTDGPFLHRLPGGKLIMLWSSFTEKGAYAVGYATSRFGDILGPWDQESEPLYALDGGHAMLFYTFGGQLMMACHCPNDHPKKRILLFEMEEDKNGLHVVNEVTGNWFHAAGGPAKGWVYKQPCVEIPSFAKDPRG</sequence>
<dbReference type="InterPro" id="IPR006710">
    <property type="entry name" value="Glyco_hydro_43"/>
</dbReference>
<dbReference type="SUPFAM" id="SSF75005">
    <property type="entry name" value="Arabinanase/levansucrase/invertase"/>
    <property type="match status" value="1"/>
</dbReference>
<dbReference type="CDD" id="cd08981">
    <property type="entry name" value="GH43_Bt1873-like"/>
    <property type="match status" value="1"/>
</dbReference>
<dbReference type="GO" id="GO:0004553">
    <property type="term" value="F:hydrolase activity, hydrolyzing O-glycosyl compounds"/>
    <property type="evidence" value="ECO:0007669"/>
    <property type="project" value="InterPro"/>
</dbReference>
<comment type="pathway">
    <text evidence="1">Glycan metabolism; L-arabinan degradation.</text>
</comment>
<dbReference type="PANTHER" id="PTHR43301:SF3">
    <property type="entry name" value="ARABINAN ENDO-1,5-ALPHA-L-ARABINOSIDASE A-RELATED"/>
    <property type="match status" value="1"/>
</dbReference>
<feature type="site" description="Important for catalytic activity, responsible for pKa modulation of the active site Glu and correct orientation of both the proton donor and substrate" evidence="5">
    <location>
        <position position="147"/>
    </location>
</feature>
<dbReference type="GO" id="GO:0005975">
    <property type="term" value="P:carbohydrate metabolic process"/>
    <property type="evidence" value="ECO:0007669"/>
    <property type="project" value="InterPro"/>
</dbReference>
<evidence type="ECO:0000256" key="1">
    <source>
        <dbReference type="ARBA" id="ARBA00004834"/>
    </source>
</evidence>
<name>A0AAE3JD26_9FIRM</name>
<gene>
    <name evidence="7" type="ORF">LKD48_12360</name>
</gene>
<proteinExistence type="inferred from homology"/>
<protein>
    <submittedName>
        <fullName evidence="7">Glycoside hydrolase family 43 protein</fullName>
    </submittedName>
</protein>
<dbReference type="Proteomes" id="UP001198200">
    <property type="component" value="Unassembled WGS sequence"/>
</dbReference>
<evidence type="ECO:0000256" key="4">
    <source>
        <dbReference type="ARBA" id="ARBA00023295"/>
    </source>
</evidence>
<dbReference type="RefSeq" id="WP_308732135.1">
    <property type="nucleotide sequence ID" value="NZ_JAJEQN010000034.1"/>
</dbReference>
<keyword evidence="4 6" id="KW-0326">Glycosidase</keyword>
<evidence type="ECO:0000256" key="2">
    <source>
        <dbReference type="ARBA" id="ARBA00009865"/>
    </source>
</evidence>
<accession>A0AAE3JD26</accession>
<dbReference type="Pfam" id="PF04616">
    <property type="entry name" value="Glyco_hydro_43"/>
    <property type="match status" value="1"/>
</dbReference>
<comment type="caution">
    <text evidence="7">The sequence shown here is derived from an EMBL/GenBank/DDBJ whole genome shotgun (WGS) entry which is preliminary data.</text>
</comment>
<dbReference type="EMBL" id="JAJEQN010000034">
    <property type="protein sequence ID" value="MCC2222414.1"/>
    <property type="molecule type" value="Genomic_DNA"/>
</dbReference>
<evidence type="ECO:0000313" key="8">
    <source>
        <dbReference type="Proteomes" id="UP001198200"/>
    </source>
</evidence>
<evidence type="ECO:0000256" key="5">
    <source>
        <dbReference type="PIRSR" id="PIRSR606710-2"/>
    </source>
</evidence>
<dbReference type="PANTHER" id="PTHR43301">
    <property type="entry name" value="ARABINAN ENDO-1,5-ALPHA-L-ARABINOSIDASE"/>
    <property type="match status" value="1"/>
</dbReference>
<keyword evidence="3 6" id="KW-0378">Hydrolase</keyword>
<evidence type="ECO:0000313" key="7">
    <source>
        <dbReference type="EMBL" id="MCC2222414.1"/>
    </source>
</evidence>
<evidence type="ECO:0000256" key="6">
    <source>
        <dbReference type="RuleBase" id="RU361187"/>
    </source>
</evidence>
<reference evidence="7 8" key="1">
    <citation type="submission" date="2021-10" db="EMBL/GenBank/DDBJ databases">
        <title>Anaerobic single-cell dispensing facilitates the cultivation of human gut bacteria.</title>
        <authorList>
            <person name="Afrizal A."/>
        </authorList>
    </citation>
    <scope>NUCLEOTIDE SEQUENCE [LARGE SCALE GENOMIC DNA]</scope>
    <source>
        <strain evidence="7 8">CLA-AA-H224</strain>
    </source>
</reference>